<protein>
    <submittedName>
        <fullName evidence="2">DUF998 domain-containing protein</fullName>
    </submittedName>
</protein>
<dbReference type="InterPro" id="IPR009339">
    <property type="entry name" value="DUF998"/>
</dbReference>
<proteinExistence type="predicted"/>
<sequence length="219" mass="23459">MSLRKLGLICGIVSPLLWLALIGVAGAMRPEFSHRTHYISELAQHGSSTEFMMRIAAFGFTGFLYVCFALALLATFRDGGWGWSTLAAVLVALDGVGRIGAGVFACDPGCAGFSTSQELHRLFATLGFLAGILAALAWGIACRRHAWSPALRWYSVGSGTLALTCLLPMSWTRNPVPAAGLFEHLATLILSLWVLVLAVRLLHSPEPSCQGRSRSRGAD</sequence>
<dbReference type="AlphaFoldDB" id="A0A369XKN8"/>
<feature type="transmembrane region" description="Helical" evidence="1">
    <location>
        <begin position="121"/>
        <end position="141"/>
    </location>
</feature>
<comment type="caution">
    <text evidence="2">The sequence shown here is derived from an EMBL/GenBank/DDBJ whole genome shotgun (WGS) entry which is preliminary data.</text>
</comment>
<name>A0A369XKN8_9PROT</name>
<keyword evidence="1" id="KW-0812">Transmembrane</keyword>
<dbReference type="Proteomes" id="UP000253831">
    <property type="component" value="Unassembled WGS sequence"/>
</dbReference>
<evidence type="ECO:0000256" key="1">
    <source>
        <dbReference type="SAM" id="Phobius"/>
    </source>
</evidence>
<reference evidence="2 3" key="1">
    <citation type="submission" date="2018-05" db="EMBL/GenBank/DDBJ databases">
        <title>Integrated omic analyses show evidence that a Ca. Accumulibacter phosphatis strain performs denitrification under micro-aerobic conditions.</title>
        <authorList>
            <person name="Camejo P.Y."/>
            <person name="Katherine M.D."/>
            <person name="Daniel N.R."/>
        </authorList>
    </citation>
    <scope>NUCLEOTIDE SEQUENCE [LARGE SCALE GENOMIC DNA]</scope>
    <source>
        <strain evidence="2">UW-LDO-IC</strain>
    </source>
</reference>
<evidence type="ECO:0000313" key="2">
    <source>
        <dbReference type="EMBL" id="RDE48817.1"/>
    </source>
</evidence>
<evidence type="ECO:0000313" key="3">
    <source>
        <dbReference type="Proteomes" id="UP000253831"/>
    </source>
</evidence>
<dbReference type="Pfam" id="PF06197">
    <property type="entry name" value="DUF998"/>
    <property type="match status" value="1"/>
</dbReference>
<keyword evidence="1" id="KW-1133">Transmembrane helix</keyword>
<dbReference type="EMBL" id="QPGA01000083">
    <property type="protein sequence ID" value="RDE48817.1"/>
    <property type="molecule type" value="Genomic_DNA"/>
</dbReference>
<gene>
    <name evidence="2" type="ORF">DVS81_20045</name>
</gene>
<feature type="transmembrane region" description="Helical" evidence="1">
    <location>
        <begin position="81"/>
        <end position="101"/>
    </location>
</feature>
<feature type="transmembrane region" description="Helical" evidence="1">
    <location>
        <begin position="51"/>
        <end position="74"/>
    </location>
</feature>
<feature type="transmembrane region" description="Helical" evidence="1">
    <location>
        <begin position="184"/>
        <end position="202"/>
    </location>
</feature>
<feature type="transmembrane region" description="Helical" evidence="1">
    <location>
        <begin position="153"/>
        <end position="172"/>
    </location>
</feature>
<organism evidence="2 3">
    <name type="scientific">Candidatus Accumulibacter meliphilus</name>
    <dbReference type="NCBI Taxonomy" id="2211374"/>
    <lineage>
        <taxon>Bacteria</taxon>
        <taxon>Pseudomonadati</taxon>
        <taxon>Pseudomonadota</taxon>
        <taxon>Betaproteobacteria</taxon>
        <taxon>Candidatus Accumulibacter</taxon>
    </lineage>
</organism>
<keyword evidence="1" id="KW-0472">Membrane</keyword>
<accession>A0A369XKN8</accession>